<comment type="caution">
    <text evidence="2">The sequence shown here is derived from an EMBL/GenBank/DDBJ whole genome shotgun (WGS) entry which is preliminary data.</text>
</comment>
<dbReference type="EMBL" id="JABCLB010001016">
    <property type="protein sequence ID" value="NMU82842.1"/>
    <property type="molecule type" value="Genomic_DNA"/>
</dbReference>
<dbReference type="GO" id="GO:0016020">
    <property type="term" value="C:membrane"/>
    <property type="evidence" value="ECO:0007669"/>
    <property type="project" value="InterPro"/>
</dbReference>
<dbReference type="Pfam" id="PF04279">
    <property type="entry name" value="IspA"/>
    <property type="match status" value="1"/>
</dbReference>
<keyword evidence="1" id="KW-0812">Transmembrane</keyword>
<keyword evidence="1" id="KW-0472">Membrane</keyword>
<keyword evidence="1" id="KW-1133">Transmembrane helix</keyword>
<dbReference type="InterPro" id="IPR006008">
    <property type="entry name" value="YciB"/>
</dbReference>
<gene>
    <name evidence="2" type="ORF">HKB16_08095</name>
</gene>
<evidence type="ECO:0000313" key="3">
    <source>
        <dbReference type="Proteomes" id="UP000518904"/>
    </source>
</evidence>
<protein>
    <submittedName>
        <fullName evidence="2">Septation protein A</fullName>
    </submittedName>
</protein>
<feature type="non-terminal residue" evidence="2">
    <location>
        <position position="1"/>
    </location>
</feature>
<organism evidence="2 3">
    <name type="scientific">Vibrio parahaemolyticus</name>
    <dbReference type="NCBI Taxonomy" id="670"/>
    <lineage>
        <taxon>Bacteria</taxon>
        <taxon>Pseudomonadati</taxon>
        <taxon>Pseudomonadota</taxon>
        <taxon>Gammaproteobacteria</taxon>
        <taxon>Vibrionales</taxon>
        <taxon>Vibrionaceae</taxon>
        <taxon>Vibrio</taxon>
    </lineage>
</organism>
<dbReference type="Proteomes" id="UP000518904">
    <property type="component" value="Unassembled WGS sequence"/>
</dbReference>
<evidence type="ECO:0000256" key="1">
    <source>
        <dbReference type="SAM" id="Phobius"/>
    </source>
</evidence>
<proteinExistence type="predicted"/>
<feature type="transmembrane region" description="Helical" evidence="1">
    <location>
        <begin position="16"/>
        <end position="35"/>
    </location>
</feature>
<dbReference type="AlphaFoldDB" id="A0A7Y0SG16"/>
<accession>A0A7Y0SG16</accession>
<reference evidence="2 3" key="1">
    <citation type="submission" date="2020-04" db="EMBL/GenBank/DDBJ databases">
        <title>Whole-genome sequencing of Vibrio spp. from China reveals different genetic environments of blaCTX-M-14 among diverse lineages.</title>
        <authorList>
            <person name="Zheng Z."/>
            <person name="Ye L."/>
            <person name="Chen S."/>
        </authorList>
    </citation>
    <scope>NUCLEOTIDE SEQUENCE [LARGE SCALE GENOMIC DNA]</scope>
    <source>
        <strain evidence="2 3">Vb0551</strain>
    </source>
</reference>
<evidence type="ECO:0000313" key="2">
    <source>
        <dbReference type="EMBL" id="NMU82842.1"/>
    </source>
</evidence>
<sequence length="53" mass="6187">YIAYELPLDVWVNFKVFGMLIATFAYMIATGFYIYKHMPKEQKNNSSDVSTDD</sequence>
<name>A0A7Y0SG16_VIBPH</name>